<evidence type="ECO:0000313" key="10">
    <source>
        <dbReference type="EMBL" id="RKX71042.1"/>
    </source>
</evidence>
<evidence type="ECO:0000256" key="6">
    <source>
        <dbReference type="ARBA" id="ARBA00023034"/>
    </source>
</evidence>
<keyword evidence="3 10" id="KW-0808">Transferase</keyword>
<dbReference type="PANTHER" id="PTHR32044:SF80">
    <property type="entry name" value="XYLOGLUCAN GLYCOSYLTRANSFERASE 2-RELATED"/>
    <property type="match status" value="1"/>
</dbReference>
<dbReference type="Proteomes" id="UP000268469">
    <property type="component" value="Unassembled WGS sequence"/>
</dbReference>
<evidence type="ECO:0000256" key="3">
    <source>
        <dbReference type="ARBA" id="ARBA00022679"/>
    </source>
</evidence>
<dbReference type="PANTHER" id="PTHR32044">
    <property type="entry name" value="GLUCOMANNAN 4-BETA-MANNOSYLTRANSFERASE 9"/>
    <property type="match status" value="1"/>
</dbReference>
<evidence type="ECO:0000256" key="5">
    <source>
        <dbReference type="ARBA" id="ARBA00022989"/>
    </source>
</evidence>
<dbReference type="AlphaFoldDB" id="A0A660SKK3"/>
<dbReference type="GO" id="GO:0071555">
    <property type="term" value="P:cell wall organization"/>
    <property type="evidence" value="ECO:0007669"/>
    <property type="project" value="UniProtKB-KW"/>
</dbReference>
<comment type="caution">
    <text evidence="10">The sequence shown here is derived from an EMBL/GenBank/DDBJ whole genome shotgun (WGS) entry which is preliminary data.</text>
</comment>
<evidence type="ECO:0000256" key="8">
    <source>
        <dbReference type="ARBA" id="ARBA00023316"/>
    </source>
</evidence>
<keyword evidence="5 9" id="KW-1133">Transmembrane helix</keyword>
<organism evidence="10 11">
    <name type="scientific">candidate division WOR-3 bacterium</name>
    <dbReference type="NCBI Taxonomy" id="2052148"/>
    <lineage>
        <taxon>Bacteria</taxon>
        <taxon>Bacteria division WOR-3</taxon>
    </lineage>
</organism>
<dbReference type="InterPro" id="IPR029044">
    <property type="entry name" value="Nucleotide-diphossugar_trans"/>
</dbReference>
<feature type="transmembrane region" description="Helical" evidence="9">
    <location>
        <begin position="463"/>
        <end position="483"/>
    </location>
</feature>
<keyword evidence="4 9" id="KW-0812">Transmembrane</keyword>
<feature type="transmembrane region" description="Helical" evidence="9">
    <location>
        <begin position="438"/>
        <end position="457"/>
    </location>
</feature>
<name>A0A660SKK3_UNCW3</name>
<dbReference type="SUPFAM" id="SSF53448">
    <property type="entry name" value="Nucleotide-diphospho-sugar transferases"/>
    <property type="match status" value="1"/>
</dbReference>
<dbReference type="FunFam" id="3.90.550.10:FF:000057">
    <property type="entry name" value="Glycosyltransferase-like protein, family 2"/>
    <property type="match status" value="1"/>
</dbReference>
<comment type="subcellular location">
    <subcellularLocation>
        <location evidence="1">Golgi apparatus membrane</location>
        <topology evidence="1">Multi-pass membrane protein</topology>
    </subcellularLocation>
</comment>
<proteinExistence type="predicted"/>
<evidence type="ECO:0000256" key="7">
    <source>
        <dbReference type="ARBA" id="ARBA00023136"/>
    </source>
</evidence>
<feature type="transmembrane region" description="Helical" evidence="9">
    <location>
        <begin position="20"/>
        <end position="45"/>
    </location>
</feature>
<reference evidence="10 11" key="1">
    <citation type="submission" date="2018-06" db="EMBL/GenBank/DDBJ databases">
        <title>Extensive metabolic versatility and redundancy in microbially diverse, dynamic hydrothermal sediments.</title>
        <authorList>
            <person name="Dombrowski N."/>
            <person name="Teske A."/>
            <person name="Baker B.J."/>
        </authorList>
    </citation>
    <scope>NUCLEOTIDE SEQUENCE [LARGE SCALE GENOMIC DNA]</scope>
    <source>
        <strain evidence="10">B36_G15</strain>
    </source>
</reference>
<dbReference type="EMBL" id="QNBE01000019">
    <property type="protein sequence ID" value="RKX71042.1"/>
    <property type="molecule type" value="Genomic_DNA"/>
</dbReference>
<sequence length="490" mass="56634">MLPHQTCPSSGSRRWGISNLIACAYLIFLIFLTLYTTHAYIMIFLNVRRKRRTPPKSGFDLPSVTVQLPIYNERYVVQRLIRRVCQLNYPRDLLEIQILDDSTDETGSIVDQLVAEYRKRGYDIKVIRRTTRHGFKAGALQNGLRRARGEFLAIFDADFLPPRDFLIRLIGEFQNPKVGAVQARWGHINDRVSWFTLAQAIALDGHFILEQRTRAENDLFITFNGTGGIWRKEAIEDSGGWHTDTLTEDLDLSMRAQLRGWKIVYRDDVVVPGEIPFTVESFRTQQSRWARGTIQTGIKLLPKILRSHLSLFKKFEAFIQLSAHFVYPALLGIAVFSFPIIYFKINNILPRSYFLILSLLSIGAFAYPLYYAISQREIYPDWRRRIRFIPHIIANCMGMSLNITVSVIEGLLRKGGEFHRTPKFGDARPKINSIPSKFNPLPFLELLFGVYLLYSGMFALVKLQLFILPFLFTYSFGFFYFGLQSLRVKS</sequence>
<evidence type="ECO:0000256" key="1">
    <source>
        <dbReference type="ARBA" id="ARBA00004653"/>
    </source>
</evidence>
<evidence type="ECO:0000313" key="11">
    <source>
        <dbReference type="Proteomes" id="UP000268469"/>
    </source>
</evidence>
<feature type="transmembrane region" description="Helical" evidence="9">
    <location>
        <begin position="392"/>
        <end position="412"/>
    </location>
</feature>
<accession>A0A660SKK3</accession>
<keyword evidence="7 9" id="KW-0472">Membrane</keyword>
<feature type="transmembrane region" description="Helical" evidence="9">
    <location>
        <begin position="325"/>
        <end position="345"/>
    </location>
</feature>
<feature type="transmembrane region" description="Helical" evidence="9">
    <location>
        <begin position="352"/>
        <end position="372"/>
    </location>
</feature>
<keyword evidence="6" id="KW-0333">Golgi apparatus</keyword>
<evidence type="ECO:0000256" key="2">
    <source>
        <dbReference type="ARBA" id="ARBA00022676"/>
    </source>
</evidence>
<keyword evidence="8" id="KW-0961">Cell wall biogenesis/degradation</keyword>
<evidence type="ECO:0000256" key="9">
    <source>
        <dbReference type="SAM" id="Phobius"/>
    </source>
</evidence>
<evidence type="ECO:0000256" key="4">
    <source>
        <dbReference type="ARBA" id="ARBA00022692"/>
    </source>
</evidence>
<keyword evidence="2" id="KW-0328">Glycosyltransferase</keyword>
<dbReference type="Pfam" id="PF13641">
    <property type="entry name" value="Glyco_tranf_2_3"/>
    <property type="match status" value="1"/>
</dbReference>
<dbReference type="Gene3D" id="3.90.550.10">
    <property type="entry name" value="Spore Coat Polysaccharide Biosynthesis Protein SpsA, Chain A"/>
    <property type="match status" value="1"/>
</dbReference>
<dbReference type="GO" id="GO:0016757">
    <property type="term" value="F:glycosyltransferase activity"/>
    <property type="evidence" value="ECO:0007669"/>
    <property type="project" value="UniProtKB-KW"/>
</dbReference>
<gene>
    <name evidence="10" type="ORF">DRP53_02890</name>
</gene>
<protein>
    <submittedName>
        <fullName evidence="10">Glycosyl transferase family 2</fullName>
    </submittedName>
</protein>